<keyword evidence="3 6" id="KW-0812">Transmembrane</keyword>
<evidence type="ECO:0000256" key="5">
    <source>
        <dbReference type="ARBA" id="ARBA00023136"/>
    </source>
</evidence>
<evidence type="ECO:0000313" key="8">
    <source>
        <dbReference type="Proteomes" id="UP000327013"/>
    </source>
</evidence>
<dbReference type="AlphaFoldDB" id="A0A5N6L3B4"/>
<feature type="transmembrane region" description="Helical" evidence="6">
    <location>
        <begin position="214"/>
        <end position="242"/>
    </location>
</feature>
<dbReference type="Pfam" id="PF13520">
    <property type="entry name" value="AA_permease_2"/>
    <property type="match status" value="1"/>
</dbReference>
<feature type="transmembrane region" description="Helical" evidence="6">
    <location>
        <begin position="341"/>
        <end position="365"/>
    </location>
</feature>
<gene>
    <name evidence="7" type="ORF">FH972_026216</name>
</gene>
<dbReference type="Gene3D" id="1.20.1740.10">
    <property type="entry name" value="Amino acid/polyamine transporter I"/>
    <property type="match status" value="1"/>
</dbReference>
<evidence type="ECO:0000256" key="2">
    <source>
        <dbReference type="ARBA" id="ARBA00022448"/>
    </source>
</evidence>
<evidence type="ECO:0000256" key="1">
    <source>
        <dbReference type="ARBA" id="ARBA00004141"/>
    </source>
</evidence>
<comment type="subcellular location">
    <subcellularLocation>
        <location evidence="1">Membrane</location>
        <topology evidence="1">Multi-pass membrane protein</topology>
    </subcellularLocation>
</comment>
<evidence type="ECO:0000256" key="4">
    <source>
        <dbReference type="ARBA" id="ARBA00022989"/>
    </source>
</evidence>
<protein>
    <recommendedName>
        <fullName evidence="9">Amino acid permease/ SLC12A domain-containing protein</fullName>
    </recommendedName>
</protein>
<dbReference type="GO" id="GO:0016020">
    <property type="term" value="C:membrane"/>
    <property type="evidence" value="ECO:0007669"/>
    <property type="project" value="UniProtKB-SubCell"/>
</dbReference>
<evidence type="ECO:0000313" key="7">
    <source>
        <dbReference type="EMBL" id="KAB8659327.1"/>
    </source>
</evidence>
<organism evidence="7 8">
    <name type="scientific">Carpinus fangiana</name>
    <dbReference type="NCBI Taxonomy" id="176857"/>
    <lineage>
        <taxon>Eukaryota</taxon>
        <taxon>Viridiplantae</taxon>
        <taxon>Streptophyta</taxon>
        <taxon>Embryophyta</taxon>
        <taxon>Tracheophyta</taxon>
        <taxon>Spermatophyta</taxon>
        <taxon>Magnoliopsida</taxon>
        <taxon>eudicotyledons</taxon>
        <taxon>Gunneridae</taxon>
        <taxon>Pentapetalae</taxon>
        <taxon>rosids</taxon>
        <taxon>fabids</taxon>
        <taxon>Fagales</taxon>
        <taxon>Betulaceae</taxon>
        <taxon>Carpinus</taxon>
    </lineage>
</organism>
<feature type="transmembrane region" description="Helical" evidence="6">
    <location>
        <begin position="173"/>
        <end position="193"/>
    </location>
</feature>
<accession>A0A5N6L3B4</accession>
<feature type="transmembrane region" description="Helical" evidence="6">
    <location>
        <begin position="104"/>
        <end position="124"/>
    </location>
</feature>
<feature type="transmembrane region" description="Helical" evidence="6">
    <location>
        <begin position="64"/>
        <end position="92"/>
    </location>
</feature>
<evidence type="ECO:0008006" key="9">
    <source>
        <dbReference type="Google" id="ProtNLM"/>
    </source>
</evidence>
<keyword evidence="4 6" id="KW-1133">Transmembrane helix</keyword>
<dbReference type="InterPro" id="IPR002293">
    <property type="entry name" value="AA/rel_permease1"/>
</dbReference>
<feature type="transmembrane region" description="Helical" evidence="6">
    <location>
        <begin position="377"/>
        <end position="399"/>
    </location>
</feature>
<comment type="caution">
    <text evidence="7">The sequence shown here is derived from an EMBL/GenBank/DDBJ whole genome shotgun (WGS) entry which is preliminary data.</text>
</comment>
<feature type="transmembrane region" description="Helical" evidence="6">
    <location>
        <begin position="411"/>
        <end position="431"/>
    </location>
</feature>
<name>A0A5N6L3B4_9ROSI</name>
<dbReference type="OrthoDB" id="1936561at2759"/>
<dbReference type="PANTHER" id="PTHR45649">
    <property type="entry name" value="AMINO-ACID PERMEASE BAT1"/>
    <property type="match status" value="1"/>
</dbReference>
<sequence>MADIKITNASMEKRAIEDINGEDATLEQLGYHQEQCSAYPVAGGQYSWVAIVAPKSIARGMSYICGWFMLIGILAMGATNNFITANFILGMAQLAHPSYTIERWHTALVSWLVALVATNINLFIPHLLNTFSRGMLLWNVSAFIIVVATILATNDHKRDSAFVFSTFENSTGFGTGYTAVLGLLQTCFGMCCYDAPAHMTEEMHDARRSAPRAIIMSVILGAVTGLGFLIAVSFCMGDITAVATSSTGVPLIQIFYDSTGSVIGTCFLASLITIISLVAAIGLTAEGSRSIYAFARDNGLPGSTFLSAVRSKYCIPIPALVMTAVIQMALNAIYFGSYTGFLTVTSIATAGFYLSYSMPLLARLLSPSHNFNGPYNLGSLSWPLSLVSLLFLLFAFITFNFPTLNPVDAENMNYCVAAVGGVMFIAAIFWFTTGRKHFSGPVVALIGQEHNH</sequence>
<evidence type="ECO:0000256" key="3">
    <source>
        <dbReference type="ARBA" id="ARBA00022692"/>
    </source>
</evidence>
<dbReference type="GO" id="GO:0022857">
    <property type="term" value="F:transmembrane transporter activity"/>
    <property type="evidence" value="ECO:0007669"/>
    <property type="project" value="InterPro"/>
</dbReference>
<keyword evidence="5 6" id="KW-0472">Membrane</keyword>
<proteinExistence type="predicted"/>
<feature type="transmembrane region" description="Helical" evidence="6">
    <location>
        <begin position="136"/>
        <end position="153"/>
    </location>
</feature>
<dbReference type="EMBL" id="VIBQ01000082">
    <property type="protein sequence ID" value="KAB8659327.1"/>
    <property type="molecule type" value="Genomic_DNA"/>
</dbReference>
<keyword evidence="8" id="KW-1185">Reference proteome</keyword>
<keyword evidence="2" id="KW-0813">Transport</keyword>
<reference evidence="7 8" key="1">
    <citation type="submission" date="2019-06" db="EMBL/GenBank/DDBJ databases">
        <title>A chromosomal-level reference genome of Carpinus fangiana (Coryloideae, Betulaceae).</title>
        <authorList>
            <person name="Yang X."/>
            <person name="Wang Z."/>
            <person name="Zhang L."/>
            <person name="Hao G."/>
            <person name="Liu J."/>
            <person name="Yang Y."/>
        </authorList>
    </citation>
    <scope>NUCLEOTIDE SEQUENCE [LARGE SCALE GENOMIC DNA]</scope>
    <source>
        <strain evidence="7">Cfa_2016G</strain>
        <tissue evidence="7">Leaf</tissue>
    </source>
</reference>
<dbReference type="Proteomes" id="UP000327013">
    <property type="component" value="Unassembled WGS sequence"/>
</dbReference>
<feature type="transmembrane region" description="Helical" evidence="6">
    <location>
        <begin position="262"/>
        <end position="283"/>
    </location>
</feature>
<evidence type="ECO:0000256" key="6">
    <source>
        <dbReference type="SAM" id="Phobius"/>
    </source>
</evidence>
<dbReference type="PIRSF" id="PIRSF006060">
    <property type="entry name" value="AA_transporter"/>
    <property type="match status" value="1"/>
</dbReference>
<dbReference type="PANTHER" id="PTHR45649:SF8">
    <property type="entry name" value="PERMEASE, PUTATIVE-RELATED"/>
    <property type="match status" value="1"/>
</dbReference>